<organism evidence="1">
    <name type="scientific">marine sediment metagenome</name>
    <dbReference type="NCBI Taxonomy" id="412755"/>
    <lineage>
        <taxon>unclassified sequences</taxon>
        <taxon>metagenomes</taxon>
        <taxon>ecological metagenomes</taxon>
    </lineage>
</organism>
<name>A0A0F8X7B5_9ZZZZ</name>
<accession>A0A0F8X7B5</accession>
<dbReference type="AlphaFoldDB" id="A0A0F8X7B5"/>
<dbReference type="EMBL" id="LAZR01060769">
    <property type="protein sequence ID" value="KKK64997.1"/>
    <property type="molecule type" value="Genomic_DNA"/>
</dbReference>
<evidence type="ECO:0000313" key="1">
    <source>
        <dbReference type="EMBL" id="KKK64997.1"/>
    </source>
</evidence>
<proteinExistence type="predicted"/>
<comment type="caution">
    <text evidence="1">The sequence shown here is derived from an EMBL/GenBank/DDBJ whole genome shotgun (WGS) entry which is preliminary data.</text>
</comment>
<protein>
    <submittedName>
        <fullName evidence="1">Uncharacterized protein</fullName>
    </submittedName>
</protein>
<gene>
    <name evidence="1" type="ORF">LCGC14_2978570</name>
</gene>
<sequence>MKVTYYRERPGKKLEKAPQGMEIFDDEGNSVGEIEFRDTAKHGMEIIVYSHSPKLEAGSRSYEEAED</sequence>
<reference evidence="1" key="1">
    <citation type="journal article" date="2015" name="Nature">
        <title>Complex archaea that bridge the gap between prokaryotes and eukaryotes.</title>
        <authorList>
            <person name="Spang A."/>
            <person name="Saw J.H."/>
            <person name="Jorgensen S.L."/>
            <person name="Zaremba-Niedzwiedzka K."/>
            <person name="Martijn J."/>
            <person name="Lind A.E."/>
            <person name="van Eijk R."/>
            <person name="Schleper C."/>
            <person name="Guy L."/>
            <person name="Ettema T.J."/>
        </authorList>
    </citation>
    <scope>NUCLEOTIDE SEQUENCE</scope>
</reference>